<gene>
    <name evidence="2" type="ORF">GR138_07970</name>
</gene>
<dbReference type="Proteomes" id="UP000435802">
    <property type="component" value="Unassembled WGS sequence"/>
</dbReference>
<dbReference type="InterPro" id="IPR013786">
    <property type="entry name" value="AcylCoA_DH/ox_N"/>
</dbReference>
<dbReference type="InterPro" id="IPR037069">
    <property type="entry name" value="AcylCoA_DH/ox_N_sf"/>
</dbReference>
<evidence type="ECO:0000313" key="2">
    <source>
        <dbReference type="EMBL" id="MXN45121.1"/>
    </source>
</evidence>
<reference evidence="2 3" key="1">
    <citation type="submission" date="2019-12" db="EMBL/GenBank/DDBJ databases">
        <title>Shinella kummerowiae sp. nov., a symbiotic bacterium isolated from root nodules of the herbal legume Kummerowia stipulacea.</title>
        <authorList>
            <person name="Gao J."/>
        </authorList>
    </citation>
    <scope>NUCLEOTIDE SEQUENCE [LARGE SCALE GENOMIC DNA]</scope>
    <source>
        <strain evidence="2 3">CCBAU 25048</strain>
    </source>
</reference>
<sequence>MGTISSPLDRPIRTAAVISTEDEAIAVARTIASVFGGSGQAPETAEARLDLLSRSGLLGVSVPTDHGGIDVSNTILAAICTEAAAQSATLGEVLAAHFVGLEHVRSWGTEGQNTTVFSAALAGARLAGASVQRKEEPVDALVLLPHGLAWRLNGEAFCTPCTRHADWVLVPARPGGGRTAGLLLPVRIPGLRYAANTCEPANGKPQPAEHVLFKDVVVDGDTLLHPAGDGAQRAVPHDLELLLEASRHLGAGRRVFVRMLDRPDAATTTIGLLSARLAAADAMIAEAGRAIDAAQIGLAEHHRTNAFLAAAAALAIAREASGHVRDAETTQSDAEVSTDGLPAHVFSALHESGQIHLDRHRHPQDDES</sequence>
<comment type="caution">
    <text evidence="2">The sequence shown here is derived from an EMBL/GenBank/DDBJ whole genome shotgun (WGS) entry which is preliminary data.</text>
</comment>
<dbReference type="Gene3D" id="1.10.540.10">
    <property type="entry name" value="Acyl-CoA dehydrogenase/oxidase, N-terminal domain"/>
    <property type="match status" value="1"/>
</dbReference>
<feature type="domain" description="Acyl-CoA dehydrogenase/oxidase N-terminal" evidence="1">
    <location>
        <begin position="47"/>
        <end position="121"/>
    </location>
</feature>
<name>A0A6N8S902_9HYPH</name>
<dbReference type="AlphaFoldDB" id="A0A6N8S902"/>
<dbReference type="RefSeq" id="WP_160858144.1">
    <property type="nucleotide sequence ID" value="NZ_WUMK01000003.1"/>
</dbReference>
<dbReference type="Pfam" id="PF02771">
    <property type="entry name" value="Acyl-CoA_dh_N"/>
    <property type="match status" value="1"/>
</dbReference>
<evidence type="ECO:0000259" key="1">
    <source>
        <dbReference type="Pfam" id="PF02771"/>
    </source>
</evidence>
<dbReference type="GO" id="GO:0016627">
    <property type="term" value="F:oxidoreductase activity, acting on the CH-CH group of donors"/>
    <property type="evidence" value="ECO:0007669"/>
    <property type="project" value="InterPro"/>
</dbReference>
<keyword evidence="3" id="KW-1185">Reference proteome</keyword>
<evidence type="ECO:0000313" key="3">
    <source>
        <dbReference type="Proteomes" id="UP000435802"/>
    </source>
</evidence>
<dbReference type="GO" id="GO:0050660">
    <property type="term" value="F:flavin adenine dinucleotide binding"/>
    <property type="evidence" value="ECO:0007669"/>
    <property type="project" value="InterPro"/>
</dbReference>
<dbReference type="OrthoDB" id="6184213at2"/>
<protein>
    <recommendedName>
        <fullName evidence="1">Acyl-CoA dehydrogenase/oxidase N-terminal domain-containing protein</fullName>
    </recommendedName>
</protein>
<dbReference type="EMBL" id="WUMK01000003">
    <property type="protein sequence ID" value="MXN45121.1"/>
    <property type="molecule type" value="Genomic_DNA"/>
</dbReference>
<dbReference type="InterPro" id="IPR009100">
    <property type="entry name" value="AcylCoA_DH/oxidase_NM_dom_sf"/>
</dbReference>
<accession>A0A6N8S902</accession>
<organism evidence="2 3">
    <name type="scientific">Shinella kummerowiae</name>
    <dbReference type="NCBI Taxonomy" id="417745"/>
    <lineage>
        <taxon>Bacteria</taxon>
        <taxon>Pseudomonadati</taxon>
        <taxon>Pseudomonadota</taxon>
        <taxon>Alphaproteobacteria</taxon>
        <taxon>Hyphomicrobiales</taxon>
        <taxon>Rhizobiaceae</taxon>
        <taxon>Shinella</taxon>
    </lineage>
</organism>
<dbReference type="SUPFAM" id="SSF56645">
    <property type="entry name" value="Acyl-CoA dehydrogenase NM domain-like"/>
    <property type="match status" value="1"/>
</dbReference>
<proteinExistence type="predicted"/>